<dbReference type="Proteomes" id="UP000694403">
    <property type="component" value="Unplaced"/>
</dbReference>
<evidence type="ECO:0000256" key="4">
    <source>
        <dbReference type="RuleBase" id="RU000304"/>
    </source>
</evidence>
<dbReference type="Pfam" id="PF00069">
    <property type="entry name" value="Pkinase"/>
    <property type="match status" value="1"/>
</dbReference>
<dbReference type="Gene3D" id="1.10.510.10">
    <property type="entry name" value="Transferase(Phosphotransferase) domain 1"/>
    <property type="match status" value="1"/>
</dbReference>
<protein>
    <submittedName>
        <fullName evidence="7">SH3 domain binding kinase family member 3</fullName>
    </submittedName>
</protein>
<keyword evidence="2 3" id="KW-0067">ATP-binding</keyword>
<evidence type="ECO:0000313" key="8">
    <source>
        <dbReference type="Proteomes" id="UP000694403"/>
    </source>
</evidence>
<reference evidence="7" key="2">
    <citation type="submission" date="2025-09" db="UniProtKB">
        <authorList>
            <consortium name="Ensembl"/>
        </authorList>
    </citation>
    <scope>IDENTIFICATION</scope>
</reference>
<evidence type="ECO:0000256" key="2">
    <source>
        <dbReference type="ARBA" id="ARBA00022840"/>
    </source>
</evidence>
<evidence type="ECO:0000259" key="6">
    <source>
        <dbReference type="PROSITE" id="PS50011"/>
    </source>
</evidence>
<dbReference type="PROSITE" id="PS00108">
    <property type="entry name" value="PROTEIN_KINASE_ST"/>
    <property type="match status" value="1"/>
</dbReference>
<dbReference type="InterPro" id="IPR011009">
    <property type="entry name" value="Kinase-like_dom_sf"/>
</dbReference>
<keyword evidence="4" id="KW-0808">Transferase</keyword>
<dbReference type="GO" id="GO:0004674">
    <property type="term" value="F:protein serine/threonine kinase activity"/>
    <property type="evidence" value="ECO:0007669"/>
    <property type="project" value="UniProtKB-KW"/>
</dbReference>
<keyword evidence="1 3" id="KW-0547">Nucleotide-binding</keyword>
<keyword evidence="4" id="KW-0418">Kinase</keyword>
<evidence type="ECO:0000256" key="5">
    <source>
        <dbReference type="SAM" id="MobiDB-lite"/>
    </source>
</evidence>
<reference evidence="7" key="1">
    <citation type="submission" date="2025-08" db="UniProtKB">
        <authorList>
            <consortium name="Ensembl"/>
        </authorList>
    </citation>
    <scope>IDENTIFICATION</scope>
</reference>
<proteinExistence type="inferred from homology"/>
<feature type="region of interest" description="Disordered" evidence="5">
    <location>
        <begin position="320"/>
        <end position="385"/>
    </location>
</feature>
<organism evidence="7 8">
    <name type="scientific">Chelydra serpentina</name>
    <name type="common">Snapping turtle</name>
    <name type="synonym">Testudo serpentina</name>
    <dbReference type="NCBI Taxonomy" id="8475"/>
    <lineage>
        <taxon>Eukaryota</taxon>
        <taxon>Metazoa</taxon>
        <taxon>Chordata</taxon>
        <taxon>Craniata</taxon>
        <taxon>Vertebrata</taxon>
        <taxon>Euteleostomi</taxon>
        <taxon>Archelosauria</taxon>
        <taxon>Testudinata</taxon>
        <taxon>Testudines</taxon>
        <taxon>Cryptodira</taxon>
        <taxon>Durocryptodira</taxon>
        <taxon>Americhelydia</taxon>
        <taxon>Chelydroidea</taxon>
        <taxon>Chelydridae</taxon>
        <taxon>Chelydra</taxon>
    </lineage>
</organism>
<keyword evidence="8" id="KW-1185">Reference proteome</keyword>
<feature type="domain" description="Protein kinase" evidence="6">
    <location>
        <begin position="50"/>
        <end position="306"/>
    </location>
</feature>
<dbReference type="PANTHER" id="PTHR24359">
    <property type="entry name" value="SERINE/THREONINE-PROTEIN KINASE SBK1"/>
    <property type="match status" value="1"/>
</dbReference>
<dbReference type="InterPro" id="IPR017441">
    <property type="entry name" value="Protein_kinase_ATP_BS"/>
</dbReference>
<name>A0A8C3SB80_CHESE</name>
<evidence type="ECO:0000256" key="1">
    <source>
        <dbReference type="ARBA" id="ARBA00022741"/>
    </source>
</evidence>
<dbReference type="AlphaFoldDB" id="A0A8C3SB80"/>
<evidence type="ECO:0000256" key="3">
    <source>
        <dbReference type="PROSITE-ProRule" id="PRU10141"/>
    </source>
</evidence>
<accession>A0A8C3SB80</accession>
<dbReference type="PROSITE" id="PS50011">
    <property type="entry name" value="PROTEIN_KINASE_DOM"/>
    <property type="match status" value="1"/>
</dbReference>
<dbReference type="InterPro" id="IPR008271">
    <property type="entry name" value="Ser/Thr_kinase_AS"/>
</dbReference>
<keyword evidence="4" id="KW-0723">Serine/threonine-protein kinase</keyword>
<feature type="binding site" evidence="3">
    <location>
        <position position="79"/>
    </location>
    <ligand>
        <name>ATP</name>
        <dbReference type="ChEBI" id="CHEBI:30616"/>
    </ligand>
</feature>
<dbReference type="Ensembl" id="ENSCSRT00000010881.1">
    <property type="protein sequence ID" value="ENSCSRP00000010502.1"/>
    <property type="gene ID" value="ENSCSRG00000007789.1"/>
</dbReference>
<dbReference type="PANTHER" id="PTHR24359:SF39">
    <property type="entry name" value="PROTEIN KINASE DOMAIN-CONTAINING PROTEIN"/>
    <property type="match status" value="1"/>
</dbReference>
<dbReference type="SMART" id="SM00220">
    <property type="entry name" value="S_TKc"/>
    <property type="match status" value="1"/>
</dbReference>
<feature type="compositionally biased region" description="Basic and acidic residues" evidence="5">
    <location>
        <begin position="376"/>
        <end position="385"/>
    </location>
</feature>
<comment type="similarity">
    <text evidence="4">Belongs to the protein kinase superfamily.</text>
</comment>
<dbReference type="InterPro" id="IPR000719">
    <property type="entry name" value="Prot_kinase_dom"/>
</dbReference>
<dbReference type="PROSITE" id="PS00107">
    <property type="entry name" value="PROTEIN_KINASE_ATP"/>
    <property type="match status" value="1"/>
</dbReference>
<dbReference type="GO" id="GO:0005524">
    <property type="term" value="F:ATP binding"/>
    <property type="evidence" value="ECO:0007669"/>
    <property type="project" value="UniProtKB-UniRule"/>
</dbReference>
<sequence length="385" mass="42143">AGLMLPTLTPQAVQAVPGGGELVEDNAEFLERLMEVTSRSLPQLELQEQYTIVKELGRGTYGNVLLAEHRERGTAVALKLMPKERSERRAFLREYCIALCLSAHAGFLRTLPIAFESPTHFAFAQELAPAGDLCAIGLPEAQVKRCAAQLAEALDFMHGKALVHRDIKLDNVLLFDSECRRVKLGDFGLTRLEGTPVCAMSGTLPYAPPELCLLEASETLELDASLDAWAFGVLLFCLGTGCFPWDVAVSPDPQFEAFGAWQNSTVPGEAPAPWRAFSTAAQEMFRRLLTLDPNRRSPAIEVHKYLPRVWLTSSLRDGEGPQEGFGGWEPASQGKAEGAQWIQCLHPEEGQRSQDPSLWVPAQGGDFRGLCAPPKAEPDPLLKPD</sequence>
<dbReference type="SUPFAM" id="SSF56112">
    <property type="entry name" value="Protein kinase-like (PK-like)"/>
    <property type="match status" value="1"/>
</dbReference>
<evidence type="ECO:0000313" key="7">
    <source>
        <dbReference type="Ensembl" id="ENSCSRP00000010502.1"/>
    </source>
</evidence>